<dbReference type="AlphaFoldDB" id="A0A5K3G203"/>
<sequence length="47" mass="5394">MLVATVTSTMLNTNLTLFTQQDVYLSFLPLAHIFEQFNVVCQKSSWL</sequence>
<proteinExistence type="predicted"/>
<evidence type="ECO:0000313" key="1">
    <source>
        <dbReference type="WBParaSite" id="MCU_014185-RA"/>
    </source>
</evidence>
<organism evidence="1">
    <name type="scientific">Mesocestoides corti</name>
    <name type="common">Flatworm</name>
    <dbReference type="NCBI Taxonomy" id="53468"/>
    <lineage>
        <taxon>Eukaryota</taxon>
        <taxon>Metazoa</taxon>
        <taxon>Spiralia</taxon>
        <taxon>Lophotrochozoa</taxon>
        <taxon>Platyhelminthes</taxon>
        <taxon>Cestoda</taxon>
        <taxon>Eucestoda</taxon>
        <taxon>Cyclophyllidea</taxon>
        <taxon>Mesocestoididae</taxon>
        <taxon>Mesocestoides</taxon>
    </lineage>
</organism>
<reference evidence="1" key="1">
    <citation type="submission" date="2019-11" db="UniProtKB">
        <authorList>
            <consortium name="WormBaseParasite"/>
        </authorList>
    </citation>
    <scope>IDENTIFICATION</scope>
</reference>
<accession>A0A5K3G203</accession>
<dbReference type="WBParaSite" id="MCU_014185-RA">
    <property type="protein sequence ID" value="MCU_014185-RA"/>
    <property type="gene ID" value="MCU_014185"/>
</dbReference>
<name>A0A5K3G203_MESCO</name>
<protein>
    <submittedName>
        <fullName evidence="1">AMP-binding domain-containing protein</fullName>
    </submittedName>
</protein>